<dbReference type="Proteomes" id="UP000641803">
    <property type="component" value="Unassembled WGS sequence"/>
</dbReference>
<sequence length="120" mass="12438">MKILTRSLIAAAIAVTLSGGVVALPAQAIGSTSMGCTHGVLATKGSAAGRTTATYGETWGTKGCGEFGIRLKYSRNGQPGYVSSWKYSATLATLQLSETVGGEHTFYTGNLIRVKGTLYT</sequence>
<gene>
    <name evidence="2" type="ORF">H9652_02715</name>
</gene>
<comment type="caution">
    <text evidence="2">The sequence shown here is derived from an EMBL/GenBank/DDBJ whole genome shotgun (WGS) entry which is preliminary data.</text>
</comment>
<keyword evidence="3" id="KW-1185">Reference proteome</keyword>
<feature type="signal peptide" evidence="1">
    <location>
        <begin position="1"/>
        <end position="23"/>
    </location>
</feature>
<evidence type="ECO:0000313" key="2">
    <source>
        <dbReference type="EMBL" id="MBD7949321.1"/>
    </source>
</evidence>
<feature type="chain" id="PRO_5045125802" description="Secreted protein" evidence="1">
    <location>
        <begin position="24"/>
        <end position="120"/>
    </location>
</feature>
<name>A0ABR8RNI9_9CELL</name>
<dbReference type="EMBL" id="JACSQQ010000003">
    <property type="protein sequence ID" value="MBD7949321.1"/>
    <property type="molecule type" value="Genomic_DNA"/>
</dbReference>
<dbReference type="RefSeq" id="WP_191794549.1">
    <property type="nucleotide sequence ID" value="NZ_JACSQQ010000003.1"/>
</dbReference>
<evidence type="ECO:0000313" key="3">
    <source>
        <dbReference type="Proteomes" id="UP000641803"/>
    </source>
</evidence>
<reference evidence="2 3" key="1">
    <citation type="submission" date="2020-08" db="EMBL/GenBank/DDBJ databases">
        <title>A Genomic Blueprint of the Chicken Gut Microbiome.</title>
        <authorList>
            <person name="Gilroy R."/>
            <person name="Ravi A."/>
            <person name="Getino M."/>
            <person name="Pursley I."/>
            <person name="Horton D.L."/>
            <person name="Alikhan N.-F."/>
            <person name="Baker D."/>
            <person name="Gharbi K."/>
            <person name="Hall N."/>
            <person name="Watson M."/>
            <person name="Adriaenssens E.M."/>
            <person name="Foster-Nyarko E."/>
            <person name="Jarju S."/>
            <person name="Secka A."/>
            <person name="Antonio M."/>
            <person name="Oren A."/>
            <person name="Chaudhuri R."/>
            <person name="La Ragione R.M."/>
            <person name="Hildebrand F."/>
            <person name="Pallen M.J."/>
        </authorList>
    </citation>
    <scope>NUCLEOTIDE SEQUENCE [LARGE SCALE GENOMIC DNA]</scope>
    <source>
        <strain evidence="2 3">Sa4CUA1</strain>
    </source>
</reference>
<accession>A0ABR8RNI9</accession>
<protein>
    <recommendedName>
        <fullName evidence="4">Secreted protein</fullName>
    </recommendedName>
</protein>
<evidence type="ECO:0000256" key="1">
    <source>
        <dbReference type="SAM" id="SignalP"/>
    </source>
</evidence>
<organism evidence="2 3">
    <name type="scientific">Oerskovia rustica</name>
    <dbReference type="NCBI Taxonomy" id="2762237"/>
    <lineage>
        <taxon>Bacteria</taxon>
        <taxon>Bacillati</taxon>
        <taxon>Actinomycetota</taxon>
        <taxon>Actinomycetes</taxon>
        <taxon>Micrococcales</taxon>
        <taxon>Cellulomonadaceae</taxon>
        <taxon>Oerskovia</taxon>
    </lineage>
</organism>
<proteinExistence type="predicted"/>
<evidence type="ECO:0008006" key="4">
    <source>
        <dbReference type="Google" id="ProtNLM"/>
    </source>
</evidence>
<keyword evidence="1" id="KW-0732">Signal</keyword>